<sequence length="291" mass="31061">MKIALVLGSGGARGYAHIGVIEEIKKRGHEIVAIAGCSMGAVVGGVEAAGHLEEFKTWVSGLSKLDVLRLIGFTLREPGIVNPRKVIARIDDIVEGVRIEDLPIPFTAVATNLITGREVWFQQGSLAAAIRASMAVPSIVTPVHLNGQLLADGGLVNPVPMEAVAAVEADATLAVSLAKGRTANVDDPRMFGSAGPVSSDDVREETEDERAIPLWETYYDLPKSLRTRDVADLSISVMQALIERFRWAANPASYVIDIPYTTAGTMDLHRAAEVIEVGRAEAIKALDAYGL</sequence>
<dbReference type="InterPro" id="IPR050301">
    <property type="entry name" value="NTE"/>
</dbReference>
<dbReference type="Gene3D" id="3.40.1090.10">
    <property type="entry name" value="Cytosolic phospholipase A2 catalytic domain"/>
    <property type="match status" value="2"/>
</dbReference>
<protein>
    <submittedName>
        <fullName evidence="6">Patatin-like phospholipase family protein</fullName>
    </submittedName>
</protein>
<dbReference type="PROSITE" id="PS51635">
    <property type="entry name" value="PNPLA"/>
    <property type="match status" value="1"/>
</dbReference>
<dbReference type="PANTHER" id="PTHR14226">
    <property type="entry name" value="NEUROPATHY TARGET ESTERASE/SWISS CHEESE D.MELANOGASTER"/>
    <property type="match status" value="1"/>
</dbReference>
<dbReference type="PANTHER" id="PTHR14226:SF76">
    <property type="entry name" value="NTE FAMILY PROTEIN RSSA"/>
    <property type="match status" value="1"/>
</dbReference>
<gene>
    <name evidence="6" type="ORF">P7079_01710</name>
</gene>
<dbReference type="InterPro" id="IPR016035">
    <property type="entry name" value="Acyl_Trfase/lysoPLipase"/>
</dbReference>
<evidence type="ECO:0000256" key="2">
    <source>
        <dbReference type="ARBA" id="ARBA00022963"/>
    </source>
</evidence>
<dbReference type="Proteomes" id="UP001215216">
    <property type="component" value="Chromosome"/>
</dbReference>
<evidence type="ECO:0000256" key="1">
    <source>
        <dbReference type="ARBA" id="ARBA00022801"/>
    </source>
</evidence>
<dbReference type="Pfam" id="PF01734">
    <property type="entry name" value="Patatin"/>
    <property type="match status" value="1"/>
</dbReference>
<keyword evidence="7" id="KW-1185">Reference proteome</keyword>
<feature type="active site" description="Proton acceptor" evidence="4">
    <location>
        <position position="152"/>
    </location>
</feature>
<reference evidence="6 7" key="1">
    <citation type="submission" date="2023-03" db="EMBL/GenBank/DDBJ databases">
        <title>Complete genome of Arcanobacterium canis strain DSM 25104 isolated in 2010 from a canine otitis externa in Germany.</title>
        <authorList>
            <person name="Borowiak M."/>
            <person name="Kreitlow A."/>
            <person name="Malorny B."/>
            <person name="Laemmler C."/>
            <person name="Prenger-Berninghoff E."/>
            <person name="Ploetz M."/>
            <person name="Abdulmawjood A."/>
        </authorList>
    </citation>
    <scope>NUCLEOTIDE SEQUENCE [LARGE SCALE GENOMIC DNA]</scope>
    <source>
        <strain evidence="6 7">DSM 25104</strain>
    </source>
</reference>
<evidence type="ECO:0000313" key="7">
    <source>
        <dbReference type="Proteomes" id="UP001215216"/>
    </source>
</evidence>
<feature type="short sequence motif" description="GXSXG" evidence="4">
    <location>
        <begin position="36"/>
        <end position="40"/>
    </location>
</feature>
<proteinExistence type="predicted"/>
<dbReference type="SUPFAM" id="SSF52151">
    <property type="entry name" value="FabD/lysophospholipase-like"/>
    <property type="match status" value="1"/>
</dbReference>
<dbReference type="RefSeq" id="WP_278013119.1">
    <property type="nucleotide sequence ID" value="NZ_CP121208.1"/>
</dbReference>
<keyword evidence="1 4" id="KW-0378">Hydrolase</keyword>
<feature type="domain" description="PNPLA" evidence="5">
    <location>
        <begin position="5"/>
        <end position="165"/>
    </location>
</feature>
<accession>A0ABY8FYW5</accession>
<evidence type="ECO:0000256" key="4">
    <source>
        <dbReference type="PROSITE-ProRule" id="PRU01161"/>
    </source>
</evidence>
<evidence type="ECO:0000259" key="5">
    <source>
        <dbReference type="PROSITE" id="PS51635"/>
    </source>
</evidence>
<name>A0ABY8FYW5_9ACTO</name>
<keyword evidence="2 4" id="KW-0442">Lipid degradation</keyword>
<dbReference type="EMBL" id="CP121208">
    <property type="protein sequence ID" value="WFM83724.1"/>
    <property type="molecule type" value="Genomic_DNA"/>
</dbReference>
<evidence type="ECO:0000313" key="6">
    <source>
        <dbReference type="EMBL" id="WFM83724.1"/>
    </source>
</evidence>
<dbReference type="InterPro" id="IPR002641">
    <property type="entry name" value="PNPLA_dom"/>
</dbReference>
<feature type="active site" description="Nucleophile" evidence="4">
    <location>
        <position position="38"/>
    </location>
</feature>
<organism evidence="6 7">
    <name type="scientific">Arcanobacterium canis</name>
    <dbReference type="NCBI Taxonomy" id="999183"/>
    <lineage>
        <taxon>Bacteria</taxon>
        <taxon>Bacillati</taxon>
        <taxon>Actinomycetota</taxon>
        <taxon>Actinomycetes</taxon>
        <taxon>Actinomycetales</taxon>
        <taxon>Actinomycetaceae</taxon>
        <taxon>Arcanobacterium</taxon>
    </lineage>
</organism>
<comment type="caution">
    <text evidence="4">Lacks conserved residue(s) required for the propagation of feature annotation.</text>
</comment>
<keyword evidence="3 4" id="KW-0443">Lipid metabolism</keyword>
<feature type="short sequence motif" description="DGA/G" evidence="4">
    <location>
        <begin position="152"/>
        <end position="154"/>
    </location>
</feature>
<evidence type="ECO:0000256" key="3">
    <source>
        <dbReference type="ARBA" id="ARBA00023098"/>
    </source>
</evidence>